<protein>
    <recommendedName>
        <fullName evidence="8">DNA-3-methyladenine glycosylase I</fullName>
        <ecNumber evidence="8">3.2.2.20</ecNumber>
    </recommendedName>
</protein>
<evidence type="ECO:0000256" key="1">
    <source>
        <dbReference type="ARBA" id="ARBA00022723"/>
    </source>
</evidence>
<feature type="binding site" evidence="9">
    <location>
        <position position="181"/>
    </location>
    <ligand>
        <name>Zn(2+)</name>
        <dbReference type="ChEBI" id="CHEBI:29105"/>
    </ligand>
</feature>
<sequence>MADAGGRRCGWAGPEPIYLAYHDTEWGVPEYDARALWEKLILDGFQAGLSWITILKKRAAFRAAFAGFDPQVIAGWGEAEVARLLADPGIVRHRGKIEATISNARAFCELGQGFDDFLWRYVDGVPLQNRWASDAEVPGFTPLSQRVSKDLKKAGFRFCGPTITYAFMQACGLVNDHLVCCPRHAACAALAEGADPSGERRAPC</sequence>
<evidence type="ECO:0000256" key="6">
    <source>
        <dbReference type="ARBA" id="ARBA00052558"/>
    </source>
</evidence>
<evidence type="ECO:0000256" key="2">
    <source>
        <dbReference type="ARBA" id="ARBA00022763"/>
    </source>
</evidence>
<dbReference type="RefSeq" id="WP_074836257.1">
    <property type="nucleotide sequence ID" value="NZ_FNYY01000005.1"/>
</dbReference>
<evidence type="ECO:0000256" key="8">
    <source>
        <dbReference type="ARBA" id="ARBA00066766"/>
    </source>
</evidence>
<evidence type="ECO:0000256" key="9">
    <source>
        <dbReference type="PIRSR" id="PIRSR604597-1"/>
    </source>
</evidence>
<keyword evidence="5" id="KW-0234">DNA repair</keyword>
<feature type="binding site" evidence="9">
    <location>
        <position position="9"/>
    </location>
    <ligand>
        <name>Zn(2+)</name>
        <dbReference type="ChEBI" id="CHEBI:29105"/>
    </ligand>
</feature>
<gene>
    <name evidence="10" type="ORF">SAMN04487940_105159</name>
</gene>
<comment type="function">
    <text evidence="7">Hydrolysis of the deoxyribose N-glycosidic bond to excise 3-methyladenine from the damaged DNA polymer formed by alkylation lesions.</text>
</comment>
<dbReference type="PANTHER" id="PTHR30037:SF4">
    <property type="entry name" value="DNA-3-METHYLADENINE GLYCOSYLASE I"/>
    <property type="match status" value="1"/>
</dbReference>
<dbReference type="GO" id="GO:0006284">
    <property type="term" value="P:base-excision repair"/>
    <property type="evidence" value="ECO:0007669"/>
    <property type="project" value="InterPro"/>
</dbReference>
<dbReference type="EC" id="3.2.2.20" evidence="8"/>
<keyword evidence="2" id="KW-0227">DNA damage</keyword>
<proteinExistence type="predicted"/>
<dbReference type="EMBL" id="FNYY01000005">
    <property type="protein sequence ID" value="SEJ37838.1"/>
    <property type="molecule type" value="Genomic_DNA"/>
</dbReference>
<dbReference type="Proteomes" id="UP000182932">
    <property type="component" value="Unassembled WGS sequence"/>
</dbReference>
<keyword evidence="11" id="KW-1185">Reference proteome</keyword>
<accession>A0A975ZN61</accession>
<evidence type="ECO:0000256" key="3">
    <source>
        <dbReference type="ARBA" id="ARBA00022801"/>
    </source>
</evidence>
<evidence type="ECO:0000256" key="4">
    <source>
        <dbReference type="ARBA" id="ARBA00022833"/>
    </source>
</evidence>
<reference evidence="10 11" key="1">
    <citation type="submission" date="2016-10" db="EMBL/GenBank/DDBJ databases">
        <authorList>
            <person name="Varghese N."/>
            <person name="Submissions S."/>
        </authorList>
    </citation>
    <scope>NUCLEOTIDE SEQUENCE [LARGE SCALE GENOMIC DNA]</scope>
    <source>
        <strain evidence="10 11">FF3</strain>
    </source>
</reference>
<dbReference type="GO" id="GO:0046872">
    <property type="term" value="F:metal ion binding"/>
    <property type="evidence" value="ECO:0007669"/>
    <property type="project" value="UniProtKB-KW"/>
</dbReference>
<comment type="catalytic activity">
    <reaction evidence="6">
        <text>Hydrolysis of alkylated DNA, releasing 3-methyladenine.</text>
        <dbReference type="EC" id="3.2.2.20"/>
    </reaction>
</comment>
<dbReference type="AlphaFoldDB" id="A0A975ZN61"/>
<evidence type="ECO:0000256" key="5">
    <source>
        <dbReference type="ARBA" id="ARBA00023204"/>
    </source>
</evidence>
<dbReference type="SUPFAM" id="SSF48150">
    <property type="entry name" value="DNA-glycosylase"/>
    <property type="match status" value="1"/>
</dbReference>
<name>A0A975ZN61_9RHOB</name>
<keyword evidence="1 9" id="KW-0479">Metal-binding</keyword>
<dbReference type="InterPro" id="IPR004597">
    <property type="entry name" value="Tag"/>
</dbReference>
<feature type="binding site" evidence="9">
    <location>
        <position position="177"/>
    </location>
    <ligand>
        <name>Zn(2+)</name>
        <dbReference type="ChEBI" id="CHEBI:29105"/>
    </ligand>
</feature>
<dbReference type="FunFam" id="1.10.340.30:FF:000009">
    <property type="entry name" value="DNA-3-methyladenine glycosylase I"/>
    <property type="match status" value="1"/>
</dbReference>
<dbReference type="GeneID" id="80818126"/>
<comment type="caution">
    <text evidence="10">The sequence shown here is derived from an EMBL/GenBank/DDBJ whole genome shotgun (WGS) entry which is preliminary data.</text>
</comment>
<dbReference type="Pfam" id="PF03352">
    <property type="entry name" value="Adenine_glyco"/>
    <property type="match status" value="1"/>
</dbReference>
<dbReference type="InterPro" id="IPR052891">
    <property type="entry name" value="DNA-3mA_glycosylase"/>
</dbReference>
<feature type="binding site" evidence="9">
    <location>
        <position position="22"/>
    </location>
    <ligand>
        <name>Zn(2+)</name>
        <dbReference type="ChEBI" id="CHEBI:29105"/>
    </ligand>
</feature>
<organism evidence="10 11">
    <name type="scientific">Marinovum algicola</name>
    <dbReference type="NCBI Taxonomy" id="42444"/>
    <lineage>
        <taxon>Bacteria</taxon>
        <taxon>Pseudomonadati</taxon>
        <taxon>Pseudomonadota</taxon>
        <taxon>Alphaproteobacteria</taxon>
        <taxon>Rhodobacterales</taxon>
        <taxon>Roseobacteraceae</taxon>
        <taxon>Marinovum</taxon>
    </lineage>
</organism>
<evidence type="ECO:0000313" key="10">
    <source>
        <dbReference type="EMBL" id="SEJ37838.1"/>
    </source>
</evidence>
<dbReference type="Gene3D" id="1.10.340.30">
    <property type="entry name" value="Hypothetical protein, domain 2"/>
    <property type="match status" value="1"/>
</dbReference>
<evidence type="ECO:0000256" key="7">
    <source>
        <dbReference type="ARBA" id="ARBA00057608"/>
    </source>
</evidence>
<evidence type="ECO:0000313" key="11">
    <source>
        <dbReference type="Proteomes" id="UP000182932"/>
    </source>
</evidence>
<dbReference type="NCBIfam" id="TIGR00624">
    <property type="entry name" value="tag"/>
    <property type="match status" value="1"/>
</dbReference>
<dbReference type="InterPro" id="IPR011257">
    <property type="entry name" value="DNA_glycosylase"/>
</dbReference>
<keyword evidence="3" id="KW-0378">Hydrolase</keyword>
<dbReference type="PANTHER" id="PTHR30037">
    <property type="entry name" value="DNA-3-METHYLADENINE GLYCOSYLASE 1"/>
    <property type="match status" value="1"/>
</dbReference>
<dbReference type="GO" id="GO:0008725">
    <property type="term" value="F:DNA-3-methyladenine glycosylase activity"/>
    <property type="evidence" value="ECO:0007669"/>
    <property type="project" value="UniProtKB-EC"/>
</dbReference>
<keyword evidence="4 9" id="KW-0862">Zinc</keyword>
<dbReference type="InterPro" id="IPR005019">
    <property type="entry name" value="Adenine_glyco"/>
</dbReference>